<gene>
    <name evidence="8" type="ORF">ACFO60_03280</name>
</gene>
<dbReference type="InterPro" id="IPR002123">
    <property type="entry name" value="Plipid/glycerol_acylTrfase"/>
</dbReference>
<comment type="caution">
    <text evidence="8">The sequence shown here is derived from an EMBL/GenBank/DDBJ whole genome shotgun (WGS) entry which is preliminary data.</text>
</comment>
<keyword evidence="3" id="KW-0808">Transferase</keyword>
<dbReference type="PANTHER" id="PTHR10434">
    <property type="entry name" value="1-ACYL-SN-GLYCEROL-3-PHOSPHATE ACYLTRANSFERASE"/>
    <property type="match status" value="1"/>
</dbReference>
<proteinExistence type="predicted"/>
<evidence type="ECO:0000256" key="2">
    <source>
        <dbReference type="ARBA" id="ARBA00022516"/>
    </source>
</evidence>
<feature type="transmembrane region" description="Helical" evidence="6">
    <location>
        <begin position="33"/>
        <end position="53"/>
    </location>
</feature>
<comment type="pathway">
    <text evidence="1">Lipid metabolism.</text>
</comment>
<name>A0ABV9C9L2_9ACTN</name>
<accession>A0ABV9C9L2</accession>
<keyword evidence="4" id="KW-0443">Lipid metabolism</keyword>
<dbReference type="RefSeq" id="WP_380836618.1">
    <property type="nucleotide sequence ID" value="NZ_JBHSFP010000002.1"/>
</dbReference>
<protein>
    <submittedName>
        <fullName evidence="8">Lysophospholipid acyltransferase family protein</fullName>
    </submittedName>
</protein>
<dbReference type="SUPFAM" id="SSF69593">
    <property type="entry name" value="Glycerol-3-phosphate (1)-acyltransferase"/>
    <property type="match status" value="1"/>
</dbReference>
<reference evidence="9" key="1">
    <citation type="journal article" date="2019" name="Int. J. Syst. Evol. Microbiol.">
        <title>The Global Catalogue of Microorganisms (GCM) 10K type strain sequencing project: providing services to taxonomists for standard genome sequencing and annotation.</title>
        <authorList>
            <consortium name="The Broad Institute Genomics Platform"/>
            <consortium name="The Broad Institute Genome Sequencing Center for Infectious Disease"/>
            <person name="Wu L."/>
            <person name="Ma J."/>
        </authorList>
    </citation>
    <scope>NUCLEOTIDE SEQUENCE [LARGE SCALE GENOMIC DNA]</scope>
    <source>
        <strain evidence="9">CGMCC 4.7132</strain>
    </source>
</reference>
<keyword evidence="2" id="KW-0444">Lipid biosynthesis</keyword>
<sequence length="299" mass="30827">MSGGWLPVAPCTVATCVSAPPEPAGPLLRLSRLLGAVAVVLAGLPCALAVRALGGTRADVVTMVWCRVFLRVLGVRLEVRQGYTMLGGAALTPVAAPEPGAAAERERRGAGVLLVANHISWLDPIVVAAITPCLALAKSEIAAWPLIRSLVAASGAIFIDRERLSALPGTVRALADALRAGRSVVAFPEGTTWCGRRGGPFRRAVFQAAIDAGAPVRPVALRFRDRAGQLATGPAFVGDDTLPASLARVVSAKGLVVEVTVFPVIAHTGGLTRRALAGLAQATVLGDHVRQDDHVPVAA</sequence>
<dbReference type="CDD" id="cd07989">
    <property type="entry name" value="LPLAT_AGPAT-like"/>
    <property type="match status" value="1"/>
</dbReference>
<keyword evidence="9" id="KW-1185">Reference proteome</keyword>
<keyword evidence="5 8" id="KW-0012">Acyltransferase</keyword>
<evidence type="ECO:0000256" key="4">
    <source>
        <dbReference type="ARBA" id="ARBA00023098"/>
    </source>
</evidence>
<keyword evidence="6" id="KW-1133">Transmembrane helix</keyword>
<dbReference type="GO" id="GO:0016746">
    <property type="term" value="F:acyltransferase activity"/>
    <property type="evidence" value="ECO:0007669"/>
    <property type="project" value="UniProtKB-KW"/>
</dbReference>
<evidence type="ECO:0000313" key="8">
    <source>
        <dbReference type="EMBL" id="MFC4529775.1"/>
    </source>
</evidence>
<dbReference type="Pfam" id="PF01553">
    <property type="entry name" value="Acyltransferase"/>
    <property type="match status" value="1"/>
</dbReference>
<keyword evidence="6" id="KW-0812">Transmembrane</keyword>
<dbReference type="SMART" id="SM00563">
    <property type="entry name" value="PlsC"/>
    <property type="match status" value="1"/>
</dbReference>
<evidence type="ECO:0000256" key="5">
    <source>
        <dbReference type="ARBA" id="ARBA00023315"/>
    </source>
</evidence>
<dbReference type="PANTHER" id="PTHR10434:SF64">
    <property type="entry name" value="1-ACYL-SN-GLYCEROL-3-PHOSPHATE ACYLTRANSFERASE-RELATED"/>
    <property type="match status" value="1"/>
</dbReference>
<keyword evidence="6" id="KW-0472">Membrane</keyword>
<dbReference type="EMBL" id="JBHSFP010000002">
    <property type="protein sequence ID" value="MFC4529775.1"/>
    <property type="molecule type" value="Genomic_DNA"/>
</dbReference>
<evidence type="ECO:0000259" key="7">
    <source>
        <dbReference type="SMART" id="SM00563"/>
    </source>
</evidence>
<evidence type="ECO:0000256" key="3">
    <source>
        <dbReference type="ARBA" id="ARBA00022679"/>
    </source>
</evidence>
<feature type="domain" description="Phospholipid/glycerol acyltransferase" evidence="7">
    <location>
        <begin position="112"/>
        <end position="224"/>
    </location>
</feature>
<dbReference type="Proteomes" id="UP001596004">
    <property type="component" value="Unassembled WGS sequence"/>
</dbReference>
<evidence type="ECO:0000313" key="9">
    <source>
        <dbReference type="Proteomes" id="UP001596004"/>
    </source>
</evidence>
<evidence type="ECO:0000256" key="6">
    <source>
        <dbReference type="SAM" id="Phobius"/>
    </source>
</evidence>
<evidence type="ECO:0000256" key="1">
    <source>
        <dbReference type="ARBA" id="ARBA00005189"/>
    </source>
</evidence>
<organism evidence="8 9">
    <name type="scientific">Sphaerisporangium dianthi</name>
    <dbReference type="NCBI Taxonomy" id="1436120"/>
    <lineage>
        <taxon>Bacteria</taxon>
        <taxon>Bacillati</taxon>
        <taxon>Actinomycetota</taxon>
        <taxon>Actinomycetes</taxon>
        <taxon>Streptosporangiales</taxon>
        <taxon>Streptosporangiaceae</taxon>
        <taxon>Sphaerisporangium</taxon>
    </lineage>
</organism>